<dbReference type="GO" id="GO:0051287">
    <property type="term" value="F:NAD binding"/>
    <property type="evidence" value="ECO:0007669"/>
    <property type="project" value="UniProtKB-UniRule"/>
</dbReference>
<keyword evidence="4 6" id="KW-0560">Oxidoreductase</keyword>
<comment type="caution">
    <text evidence="9">The sequence shown here is derived from an EMBL/GenBank/DDBJ whole genome shotgun (WGS) entry which is preliminary data.</text>
</comment>
<evidence type="ECO:0000256" key="4">
    <source>
        <dbReference type="ARBA" id="ARBA00023002"/>
    </source>
</evidence>
<dbReference type="GO" id="GO:0050661">
    <property type="term" value="F:NADP binding"/>
    <property type="evidence" value="ECO:0007669"/>
    <property type="project" value="UniProtKB-UniRule"/>
</dbReference>
<evidence type="ECO:0000313" key="9">
    <source>
        <dbReference type="EMBL" id="MBB1159354.1"/>
    </source>
</evidence>
<dbReference type="GO" id="GO:0009435">
    <property type="term" value="P:NAD+ biosynthetic process"/>
    <property type="evidence" value="ECO:0007669"/>
    <property type="project" value="UniProtKB-UniRule"/>
</dbReference>
<accession>A0A7W3W5P9</accession>
<comment type="function">
    <text evidence="6">Specifically catalyzes the NAD or NADP-dependent dehydrogenation of L-aspartate to iminoaspartate.</text>
</comment>
<keyword evidence="2 6" id="KW-0662">Pyridine nucleotide biosynthesis</keyword>
<reference evidence="9 10" key="1">
    <citation type="submission" date="2020-08" db="EMBL/GenBank/DDBJ databases">
        <title>Amycolatopsis sp. nov. DR6-1 isolated from Dendrobium heterocarpum.</title>
        <authorList>
            <person name="Tedsree N."/>
            <person name="Kuncharoen N."/>
            <person name="Likhitwitayawuid K."/>
            <person name="Tanasupawat S."/>
        </authorList>
    </citation>
    <scope>NUCLEOTIDE SEQUENCE [LARGE SCALE GENOMIC DNA]</scope>
    <source>
        <strain evidence="9 10">DR6-1</strain>
    </source>
</reference>
<dbReference type="PIRSF" id="PIRSF005227">
    <property type="entry name" value="Asp_dh_NAD_syn"/>
    <property type="match status" value="1"/>
</dbReference>
<keyword evidence="5 6" id="KW-0520">NAD</keyword>
<protein>
    <recommendedName>
        <fullName evidence="6">L-aspartate dehydrogenase</fullName>
        <ecNumber evidence="6">1.4.1.21</ecNumber>
    </recommendedName>
</protein>
<dbReference type="GO" id="GO:0016639">
    <property type="term" value="F:oxidoreductase activity, acting on the CH-NH2 group of donors, NAD or NADP as acceptor"/>
    <property type="evidence" value="ECO:0007669"/>
    <property type="project" value="UniProtKB-UniRule"/>
</dbReference>
<dbReference type="InterPro" id="IPR002811">
    <property type="entry name" value="Asp_DH"/>
</dbReference>
<dbReference type="HAMAP" id="MF_01265">
    <property type="entry name" value="NadX"/>
    <property type="match status" value="1"/>
</dbReference>
<evidence type="ECO:0000256" key="3">
    <source>
        <dbReference type="ARBA" id="ARBA00022857"/>
    </source>
</evidence>
<dbReference type="Gene3D" id="3.30.360.10">
    <property type="entry name" value="Dihydrodipicolinate Reductase, domain 2"/>
    <property type="match status" value="1"/>
</dbReference>
<comment type="similarity">
    <text evidence="1 6">Belongs to the L-aspartate dehydrogenase family.</text>
</comment>
<evidence type="ECO:0000259" key="8">
    <source>
        <dbReference type="Pfam" id="PF03447"/>
    </source>
</evidence>
<evidence type="ECO:0000256" key="2">
    <source>
        <dbReference type="ARBA" id="ARBA00022642"/>
    </source>
</evidence>
<dbReference type="InterPro" id="IPR020626">
    <property type="entry name" value="Asp_DH_prok"/>
</dbReference>
<dbReference type="Gene3D" id="3.40.50.720">
    <property type="entry name" value="NAD(P)-binding Rossmann-like Domain"/>
    <property type="match status" value="1"/>
</dbReference>
<dbReference type="Pfam" id="PF01958">
    <property type="entry name" value="Asp_DH_C"/>
    <property type="match status" value="1"/>
</dbReference>
<dbReference type="EC" id="1.4.1.21" evidence="6"/>
<evidence type="ECO:0000313" key="10">
    <source>
        <dbReference type="Proteomes" id="UP000526734"/>
    </source>
</evidence>
<dbReference type="AlphaFoldDB" id="A0A7W3W5P9"/>
<feature type="binding site" evidence="6">
    <location>
        <position position="184"/>
    </location>
    <ligand>
        <name>NAD(+)</name>
        <dbReference type="ChEBI" id="CHEBI:57540"/>
    </ligand>
</feature>
<dbReference type="SUPFAM" id="SSF51735">
    <property type="entry name" value="NAD(P)-binding Rossmann-fold domains"/>
    <property type="match status" value="1"/>
</dbReference>
<comment type="catalytic activity">
    <reaction evidence="6">
        <text>L-aspartate + NADP(+) + H2O = oxaloacetate + NH4(+) + NADPH + H(+)</text>
        <dbReference type="Rhea" id="RHEA:11784"/>
        <dbReference type="ChEBI" id="CHEBI:15377"/>
        <dbReference type="ChEBI" id="CHEBI:15378"/>
        <dbReference type="ChEBI" id="CHEBI:16452"/>
        <dbReference type="ChEBI" id="CHEBI:28938"/>
        <dbReference type="ChEBI" id="CHEBI:29991"/>
        <dbReference type="ChEBI" id="CHEBI:57783"/>
        <dbReference type="ChEBI" id="CHEBI:58349"/>
        <dbReference type="EC" id="1.4.1.21"/>
    </reaction>
</comment>
<dbReference type="Proteomes" id="UP000526734">
    <property type="component" value="Unassembled WGS sequence"/>
</dbReference>
<comment type="miscellaneous">
    <text evidence="6">The iminoaspartate product is unstable in aqueous solution and can decompose to oxaloacetate and ammonia.</text>
</comment>
<dbReference type="GO" id="GO:0033735">
    <property type="term" value="F:aspartate dehydrogenase [NAD(P)+] activity"/>
    <property type="evidence" value="ECO:0007669"/>
    <property type="project" value="UniProtKB-EC"/>
</dbReference>
<name>A0A7W3W5P9_9PSEU</name>
<evidence type="ECO:0000256" key="6">
    <source>
        <dbReference type="HAMAP-Rule" id="MF_01265"/>
    </source>
</evidence>
<evidence type="ECO:0000256" key="5">
    <source>
        <dbReference type="ARBA" id="ARBA00023027"/>
    </source>
</evidence>
<dbReference type="Pfam" id="PF03447">
    <property type="entry name" value="NAD_binding_3"/>
    <property type="match status" value="1"/>
</dbReference>
<evidence type="ECO:0000256" key="1">
    <source>
        <dbReference type="ARBA" id="ARBA00008331"/>
    </source>
</evidence>
<feature type="binding site" evidence="6">
    <location>
        <position position="115"/>
    </location>
    <ligand>
        <name>NAD(+)</name>
        <dbReference type="ChEBI" id="CHEBI:57540"/>
    </ligand>
</feature>
<sequence length="263" mass="26626">MVAVVKVGVVGAGSIGSVVAEALRDGQVPGAQLAGVVDPMLSPAGLPMCALPELLSASDLVVEAAGQRALADAGPQVLSAGCDLLVVSVGALAADGLLEKLLAAGPGAVHLSTGAIGGLDLLRSAALLGQFERVVIETTKKASSLVQPWMSEAEAEELRQASAPVELRRGPAREITAAFPKSANVAASVALAVRDWDVVEAAVIADPAAPLTSHVITAVGPAGEYRFEIRNKPSPRTPTSSQVVPFAVLSALEALATPRAVFR</sequence>
<comment type="catalytic activity">
    <reaction evidence="6">
        <text>L-aspartate + NAD(+) + H2O = oxaloacetate + NH4(+) + NADH + H(+)</text>
        <dbReference type="Rhea" id="RHEA:11788"/>
        <dbReference type="ChEBI" id="CHEBI:15377"/>
        <dbReference type="ChEBI" id="CHEBI:15378"/>
        <dbReference type="ChEBI" id="CHEBI:16452"/>
        <dbReference type="ChEBI" id="CHEBI:28938"/>
        <dbReference type="ChEBI" id="CHEBI:29991"/>
        <dbReference type="ChEBI" id="CHEBI:57540"/>
        <dbReference type="ChEBI" id="CHEBI:57945"/>
        <dbReference type="EC" id="1.4.1.21"/>
    </reaction>
</comment>
<dbReference type="PANTHER" id="PTHR31873:SF6">
    <property type="entry name" value="ASPARTATE DEHYDROGENASE DOMAIN-CONTAINING PROTEIN"/>
    <property type="match status" value="1"/>
</dbReference>
<dbReference type="PANTHER" id="PTHR31873">
    <property type="entry name" value="L-ASPARTATE DEHYDROGENASE-RELATED"/>
    <property type="match status" value="1"/>
</dbReference>
<feature type="domain" description="Aspartate/homoserine dehydrogenase NAD-binding" evidence="8">
    <location>
        <begin position="11"/>
        <end position="104"/>
    </location>
</feature>
<organism evidence="9 10">
    <name type="scientific">Amycolatopsis dendrobii</name>
    <dbReference type="NCBI Taxonomy" id="2760662"/>
    <lineage>
        <taxon>Bacteria</taxon>
        <taxon>Bacillati</taxon>
        <taxon>Actinomycetota</taxon>
        <taxon>Actinomycetes</taxon>
        <taxon>Pseudonocardiales</taxon>
        <taxon>Pseudonocardiaceae</taxon>
        <taxon>Amycolatopsis</taxon>
    </lineage>
</organism>
<keyword evidence="3 6" id="KW-0521">NADP</keyword>
<proteinExistence type="inferred from homology"/>
<dbReference type="InterPro" id="IPR005106">
    <property type="entry name" value="Asp/hSer_DH_NAD-bd"/>
</dbReference>
<dbReference type="EMBL" id="JACGZW010000019">
    <property type="protein sequence ID" value="MBB1159354.1"/>
    <property type="molecule type" value="Genomic_DNA"/>
</dbReference>
<dbReference type="InterPro" id="IPR011182">
    <property type="entry name" value="L-Asp_DH"/>
</dbReference>
<dbReference type="SUPFAM" id="SSF55347">
    <property type="entry name" value="Glyceraldehyde-3-phosphate dehydrogenase-like, C-terminal domain"/>
    <property type="match status" value="1"/>
</dbReference>
<feature type="active site" evidence="6">
    <location>
        <position position="214"/>
    </location>
</feature>
<evidence type="ECO:0000259" key="7">
    <source>
        <dbReference type="Pfam" id="PF01958"/>
    </source>
</evidence>
<keyword evidence="10" id="KW-1185">Reference proteome</keyword>
<dbReference type="InterPro" id="IPR036291">
    <property type="entry name" value="NAD(P)-bd_dom_sf"/>
</dbReference>
<feature type="domain" description="Aspartate dehydrogenase" evidence="7">
    <location>
        <begin position="164"/>
        <end position="248"/>
    </location>
</feature>
<comment type="pathway">
    <text evidence="6">Cofactor biosynthesis; NAD(+) biosynthesis; iminoaspartate from L-aspartate (dehydrogenase route): step 1/1.</text>
</comment>
<dbReference type="UniPathway" id="UPA00253">
    <property type="reaction ID" value="UER00456"/>
</dbReference>
<gene>
    <name evidence="6" type="primary">nadX</name>
    <name evidence="9" type="ORF">H4281_39955</name>
</gene>